<name>A0A0A5G074_9BACI</name>
<dbReference type="EMBL" id="AVPF01000040">
    <property type="protein sequence ID" value="KGX85449.1"/>
    <property type="molecule type" value="Genomic_DNA"/>
</dbReference>
<reference evidence="1 2" key="1">
    <citation type="submission" date="2013-08" db="EMBL/GenBank/DDBJ databases">
        <authorList>
            <person name="Huang J."/>
            <person name="Wang G."/>
        </authorList>
    </citation>
    <scope>NUCLEOTIDE SEQUENCE [LARGE SCALE GENOMIC DNA]</scope>
    <source>
        <strain evidence="1 2">BH030004</strain>
    </source>
</reference>
<dbReference type="RefSeq" id="WP_036842633.1">
    <property type="nucleotide sequence ID" value="NZ_AVPF01000040.1"/>
</dbReference>
<comment type="caution">
    <text evidence="1">The sequence shown here is derived from an EMBL/GenBank/DDBJ whole genome shotgun (WGS) entry which is preliminary data.</text>
</comment>
<dbReference type="eggNOG" id="ENOG5033CPI">
    <property type="taxonomic scope" value="Bacteria"/>
</dbReference>
<dbReference type="Proteomes" id="UP000030403">
    <property type="component" value="Unassembled WGS sequence"/>
</dbReference>
<dbReference type="AlphaFoldDB" id="A0A0A5G074"/>
<evidence type="ECO:0000313" key="2">
    <source>
        <dbReference type="Proteomes" id="UP000030403"/>
    </source>
</evidence>
<sequence>MGYILPVAHYQYQDYHERVQPIENDPFYIDPVFKANLEEQLREREPREQDRKDYQDYKQEQEAIYTSKTIYASKVHKIYSELTGIGRHFNESI</sequence>
<dbReference type="OrthoDB" id="2706316at2"/>
<organism evidence="1 2">
    <name type="scientific">Pontibacillus marinus BH030004 = DSM 16465</name>
    <dbReference type="NCBI Taxonomy" id="1385511"/>
    <lineage>
        <taxon>Bacteria</taxon>
        <taxon>Bacillati</taxon>
        <taxon>Bacillota</taxon>
        <taxon>Bacilli</taxon>
        <taxon>Bacillales</taxon>
        <taxon>Bacillaceae</taxon>
        <taxon>Pontibacillus</taxon>
    </lineage>
</organism>
<gene>
    <name evidence="1" type="ORF">N783_14655</name>
</gene>
<proteinExistence type="predicted"/>
<accession>A0A0A5G074</accession>
<evidence type="ECO:0000313" key="1">
    <source>
        <dbReference type="EMBL" id="KGX85449.1"/>
    </source>
</evidence>
<keyword evidence="2" id="KW-1185">Reference proteome</keyword>
<protein>
    <submittedName>
        <fullName evidence="1">Uncharacterized protein</fullName>
    </submittedName>
</protein>
<dbReference type="STRING" id="1385511.GCA_000425225_00549"/>